<keyword evidence="1" id="KW-0812">Transmembrane</keyword>
<proteinExistence type="predicted"/>
<evidence type="ECO:0000256" key="1">
    <source>
        <dbReference type="SAM" id="Phobius"/>
    </source>
</evidence>
<accession>A0ABQ6JXU6</accession>
<keyword evidence="1" id="KW-1133">Transmembrane helix</keyword>
<keyword evidence="1" id="KW-0472">Membrane</keyword>
<sequence>MGGGLWLVLAQLATLLLTVIGIVALLVVLCVIFRIAVRTRETGGECSTRCSSTGPTGCTWGG</sequence>
<comment type="caution">
    <text evidence="2">The sequence shown here is derived from an EMBL/GenBank/DDBJ whole genome shotgun (WGS) entry which is preliminary data.</text>
</comment>
<gene>
    <name evidence="2" type="ORF">GCM10025869_35820</name>
</gene>
<keyword evidence="3" id="KW-1185">Reference proteome</keyword>
<organism evidence="2 3">
    <name type="scientific">Homoserinibacter gongjuensis</name>
    <dbReference type="NCBI Taxonomy" id="1162968"/>
    <lineage>
        <taxon>Bacteria</taxon>
        <taxon>Bacillati</taxon>
        <taxon>Actinomycetota</taxon>
        <taxon>Actinomycetes</taxon>
        <taxon>Micrococcales</taxon>
        <taxon>Microbacteriaceae</taxon>
        <taxon>Homoserinibacter</taxon>
    </lineage>
</organism>
<evidence type="ECO:0000313" key="2">
    <source>
        <dbReference type="EMBL" id="GMA93053.1"/>
    </source>
</evidence>
<evidence type="ECO:0000313" key="3">
    <source>
        <dbReference type="Proteomes" id="UP001157069"/>
    </source>
</evidence>
<feature type="transmembrane region" description="Helical" evidence="1">
    <location>
        <begin position="6"/>
        <end position="33"/>
    </location>
</feature>
<dbReference type="EMBL" id="BSVA01000001">
    <property type="protein sequence ID" value="GMA93053.1"/>
    <property type="molecule type" value="Genomic_DNA"/>
</dbReference>
<name>A0ABQ6JXU6_9MICO</name>
<reference evidence="3" key="1">
    <citation type="journal article" date="2019" name="Int. J. Syst. Evol. Microbiol.">
        <title>The Global Catalogue of Microorganisms (GCM) 10K type strain sequencing project: providing services to taxonomists for standard genome sequencing and annotation.</title>
        <authorList>
            <consortium name="The Broad Institute Genomics Platform"/>
            <consortium name="The Broad Institute Genome Sequencing Center for Infectious Disease"/>
            <person name="Wu L."/>
            <person name="Ma J."/>
        </authorList>
    </citation>
    <scope>NUCLEOTIDE SEQUENCE [LARGE SCALE GENOMIC DNA]</scope>
    <source>
        <strain evidence="3">NBRC 108755</strain>
    </source>
</reference>
<dbReference type="RefSeq" id="WP_284301775.1">
    <property type="nucleotide sequence ID" value="NZ_BSVA01000001.1"/>
</dbReference>
<protein>
    <submittedName>
        <fullName evidence="2">Uncharacterized protein</fullName>
    </submittedName>
</protein>
<dbReference type="Proteomes" id="UP001157069">
    <property type="component" value="Unassembled WGS sequence"/>
</dbReference>